<protein>
    <submittedName>
        <fullName evidence="8">Uncharacterized protein LOC116307855</fullName>
    </submittedName>
</protein>
<feature type="domain" description="LRAT" evidence="6">
    <location>
        <begin position="46"/>
        <end position="163"/>
    </location>
</feature>
<keyword evidence="5" id="KW-0472">Membrane</keyword>
<comment type="similarity">
    <text evidence="1">Belongs to the H-rev107 family.</text>
</comment>
<dbReference type="AlphaFoldDB" id="A0A6P8JBF4"/>
<evidence type="ECO:0000313" key="8">
    <source>
        <dbReference type="RefSeq" id="XP_031574035.1"/>
    </source>
</evidence>
<organism evidence="7 8">
    <name type="scientific">Actinia tenebrosa</name>
    <name type="common">Australian red waratah sea anemone</name>
    <dbReference type="NCBI Taxonomy" id="6105"/>
    <lineage>
        <taxon>Eukaryota</taxon>
        <taxon>Metazoa</taxon>
        <taxon>Cnidaria</taxon>
        <taxon>Anthozoa</taxon>
        <taxon>Hexacorallia</taxon>
        <taxon>Actiniaria</taxon>
        <taxon>Actiniidae</taxon>
        <taxon>Actinia</taxon>
    </lineage>
</organism>
<accession>A0A6P8JBF4</accession>
<keyword evidence="5" id="KW-0812">Transmembrane</keyword>
<dbReference type="OrthoDB" id="421951at2759"/>
<evidence type="ECO:0000256" key="1">
    <source>
        <dbReference type="ARBA" id="ARBA00007824"/>
    </source>
</evidence>
<keyword evidence="7" id="KW-1185">Reference proteome</keyword>
<dbReference type="InParanoid" id="A0A6P8JBF4"/>
<dbReference type="GO" id="GO:0016410">
    <property type="term" value="F:N-acyltransferase activity"/>
    <property type="evidence" value="ECO:0007669"/>
    <property type="project" value="TreeGrafter"/>
</dbReference>
<sequence length="305" mass="34384">MLKAPSELREVYKNIPDYVDGKLQIGKVSPRTKITSLDQLKKGDHIMEESPLGYWHHFIVEKVCDDYAWRIHKTGDPQTGKYSLSILDLTAKAEVSRDKFTLEPGMVVYRVEYDQNDGGGVFSGDQAVRRARKRIGERNYNAFTSNCEHFCTECKTGKCISYQVYDILWSIFRLIFLIFNFVFWGAFIAIGTSTGFVASTTILILSHAFALVLGFLQDAFSIAFFVFRAHKAKSQGHVTAQDAERFKAKRVTQVVFGFVGYIAGAALGFYHVPVPYIGSFVGGFFGSFVWQLLGLMLGRWIATIL</sequence>
<dbReference type="GO" id="GO:0005737">
    <property type="term" value="C:cytoplasm"/>
    <property type="evidence" value="ECO:0007669"/>
    <property type="project" value="TreeGrafter"/>
</dbReference>
<feature type="transmembrane region" description="Helical" evidence="5">
    <location>
        <begin position="167"/>
        <end position="190"/>
    </location>
</feature>
<evidence type="ECO:0000256" key="5">
    <source>
        <dbReference type="SAM" id="Phobius"/>
    </source>
</evidence>
<dbReference type="PROSITE" id="PS51934">
    <property type="entry name" value="LRAT"/>
    <property type="match status" value="1"/>
</dbReference>
<evidence type="ECO:0000256" key="3">
    <source>
        <dbReference type="ARBA" id="ARBA00022801"/>
    </source>
</evidence>
<dbReference type="GO" id="GO:0070292">
    <property type="term" value="P:N-acylphosphatidylethanolamine metabolic process"/>
    <property type="evidence" value="ECO:0007669"/>
    <property type="project" value="TreeGrafter"/>
</dbReference>
<feature type="transmembrane region" description="Helical" evidence="5">
    <location>
        <begin position="276"/>
        <end position="297"/>
    </location>
</feature>
<name>A0A6P8JBF4_ACTTE</name>
<dbReference type="KEGG" id="aten:116307855"/>
<dbReference type="Proteomes" id="UP000515163">
    <property type="component" value="Unplaced"/>
</dbReference>
<feature type="transmembrane region" description="Helical" evidence="5">
    <location>
        <begin position="202"/>
        <end position="227"/>
    </location>
</feature>
<dbReference type="RefSeq" id="XP_031574035.1">
    <property type="nucleotide sequence ID" value="XM_031718175.1"/>
</dbReference>
<dbReference type="GeneID" id="116307855"/>
<feature type="transmembrane region" description="Helical" evidence="5">
    <location>
        <begin position="251"/>
        <end position="270"/>
    </location>
</feature>
<dbReference type="InterPro" id="IPR051496">
    <property type="entry name" value="H-rev107_PLA/AT"/>
</dbReference>
<dbReference type="PANTHER" id="PTHR13943:SF77">
    <property type="entry name" value="LRAT DOMAIN-CONTAINING PROTEIN"/>
    <property type="match status" value="1"/>
</dbReference>
<proteinExistence type="inferred from homology"/>
<dbReference type="GO" id="GO:0004623">
    <property type="term" value="F:phospholipase A2 activity"/>
    <property type="evidence" value="ECO:0007669"/>
    <property type="project" value="TreeGrafter"/>
</dbReference>
<dbReference type="Gene3D" id="3.90.1720.10">
    <property type="entry name" value="endopeptidase domain like (from Nostoc punctiforme)"/>
    <property type="match status" value="1"/>
</dbReference>
<keyword evidence="5" id="KW-1133">Transmembrane helix</keyword>
<dbReference type="PANTHER" id="PTHR13943">
    <property type="entry name" value="HRAS-LIKE SUPPRESSOR - RELATED"/>
    <property type="match status" value="1"/>
</dbReference>
<keyword evidence="2" id="KW-0808">Transferase</keyword>
<reference evidence="8" key="1">
    <citation type="submission" date="2025-08" db="UniProtKB">
        <authorList>
            <consortium name="RefSeq"/>
        </authorList>
    </citation>
    <scope>IDENTIFICATION</scope>
    <source>
        <tissue evidence="8">Tentacle</tissue>
    </source>
</reference>
<dbReference type="Pfam" id="PF04970">
    <property type="entry name" value="LRAT"/>
    <property type="match status" value="1"/>
</dbReference>
<keyword evidence="4" id="KW-0443">Lipid metabolism</keyword>
<dbReference type="InterPro" id="IPR007053">
    <property type="entry name" value="LRAT_dom"/>
</dbReference>
<evidence type="ECO:0000313" key="7">
    <source>
        <dbReference type="Proteomes" id="UP000515163"/>
    </source>
</evidence>
<keyword evidence="3" id="KW-0378">Hydrolase</keyword>
<dbReference type="GO" id="GO:0008970">
    <property type="term" value="F:phospholipase A1 activity"/>
    <property type="evidence" value="ECO:0007669"/>
    <property type="project" value="TreeGrafter"/>
</dbReference>
<evidence type="ECO:0000259" key="6">
    <source>
        <dbReference type="PROSITE" id="PS51934"/>
    </source>
</evidence>
<evidence type="ECO:0000256" key="4">
    <source>
        <dbReference type="ARBA" id="ARBA00023098"/>
    </source>
</evidence>
<evidence type="ECO:0000256" key="2">
    <source>
        <dbReference type="ARBA" id="ARBA00022679"/>
    </source>
</evidence>
<gene>
    <name evidence="8" type="primary">LOC116307855</name>
</gene>